<feature type="compositionally biased region" description="Basic and acidic residues" evidence="3">
    <location>
        <begin position="105"/>
        <end position="122"/>
    </location>
</feature>
<feature type="region of interest" description="Disordered" evidence="3">
    <location>
        <begin position="35"/>
        <end position="151"/>
    </location>
</feature>
<evidence type="ECO:0000313" key="4">
    <source>
        <dbReference type="Ensembl" id="ENSSPAP00000012501.1"/>
    </source>
</evidence>
<dbReference type="Proteomes" id="UP000694891">
    <property type="component" value="Unplaced"/>
</dbReference>
<keyword evidence="1" id="KW-0597">Phosphoprotein</keyword>
<dbReference type="STRING" id="144197.ENSSPAP00000012501"/>
<dbReference type="Ensembl" id="ENSSPAT00000012716.1">
    <property type="protein sequence ID" value="ENSSPAP00000012501.1"/>
    <property type="gene ID" value="ENSSPAG00000009497.1"/>
</dbReference>
<keyword evidence="5" id="KW-1185">Reference proteome</keyword>
<feature type="compositionally biased region" description="Basic and acidic residues" evidence="3">
    <location>
        <begin position="79"/>
        <end position="90"/>
    </location>
</feature>
<dbReference type="CTD" id="83596"/>
<dbReference type="OrthoDB" id="9948760at2759"/>
<dbReference type="GeneID" id="103363439"/>
<dbReference type="AlphaFoldDB" id="A0A3B4ZXG6"/>
<evidence type="ECO:0000313" key="6">
    <source>
        <dbReference type="RefSeq" id="XP_008288430.1"/>
    </source>
</evidence>
<dbReference type="GO" id="GO:2001236">
    <property type="term" value="P:regulation of extrinsic apoptotic signaling pathway"/>
    <property type="evidence" value="ECO:0007669"/>
    <property type="project" value="TreeGrafter"/>
</dbReference>
<reference evidence="6" key="2">
    <citation type="submission" date="2025-04" db="UniProtKB">
        <authorList>
            <consortium name="RefSeq"/>
        </authorList>
    </citation>
    <scope>IDENTIFICATION</scope>
</reference>
<evidence type="ECO:0000256" key="2">
    <source>
        <dbReference type="ARBA" id="ARBA00022703"/>
    </source>
</evidence>
<dbReference type="PANTHER" id="PTHR14965:SF2">
    <property type="entry name" value="BCL-2-LIKE PROTEIN 12"/>
    <property type="match status" value="1"/>
</dbReference>
<dbReference type="GeneTree" id="ENSGT00940000154318"/>
<proteinExistence type="predicted"/>
<feature type="region of interest" description="Disordered" evidence="3">
    <location>
        <begin position="166"/>
        <end position="195"/>
    </location>
</feature>
<dbReference type="GO" id="GO:0006915">
    <property type="term" value="P:apoptotic process"/>
    <property type="evidence" value="ECO:0007669"/>
    <property type="project" value="UniProtKB-KW"/>
</dbReference>
<accession>A0A3B4ZXG6</accession>
<dbReference type="SUPFAM" id="SSF56854">
    <property type="entry name" value="Bcl-2 inhibitors of programmed cell death"/>
    <property type="match status" value="1"/>
</dbReference>
<dbReference type="RefSeq" id="XP_008288430.1">
    <property type="nucleotide sequence ID" value="XM_008290208.1"/>
</dbReference>
<organism evidence="4">
    <name type="scientific">Stegastes partitus</name>
    <name type="common">bicolor damselfish</name>
    <dbReference type="NCBI Taxonomy" id="144197"/>
    <lineage>
        <taxon>Eukaryota</taxon>
        <taxon>Metazoa</taxon>
        <taxon>Chordata</taxon>
        <taxon>Craniata</taxon>
        <taxon>Vertebrata</taxon>
        <taxon>Euteleostomi</taxon>
        <taxon>Actinopterygii</taxon>
        <taxon>Neopterygii</taxon>
        <taxon>Teleostei</taxon>
        <taxon>Neoteleostei</taxon>
        <taxon>Acanthomorphata</taxon>
        <taxon>Ovalentaria</taxon>
        <taxon>Pomacentridae</taxon>
        <taxon>Stegastes</taxon>
    </lineage>
</organism>
<dbReference type="InterPro" id="IPR036834">
    <property type="entry name" value="Bcl-2-like_sf"/>
</dbReference>
<protein>
    <submittedName>
        <fullName evidence="4">BCL2 like 12</fullName>
    </submittedName>
    <submittedName>
        <fullName evidence="6">Bcl-2-like protein 12 isoform X1</fullName>
    </submittedName>
</protein>
<name>A0A3B4ZXG6_9TELE</name>
<feature type="compositionally biased region" description="Basic residues" evidence="3">
    <location>
        <begin position="93"/>
        <end position="104"/>
    </location>
</feature>
<gene>
    <name evidence="6" type="primary">bcl2l12</name>
</gene>
<evidence type="ECO:0000313" key="5">
    <source>
        <dbReference type="Proteomes" id="UP000694891"/>
    </source>
</evidence>
<keyword evidence="2" id="KW-0053">Apoptosis</keyword>
<evidence type="ECO:0000256" key="1">
    <source>
        <dbReference type="ARBA" id="ARBA00022553"/>
    </source>
</evidence>
<sequence length="359" mass="40081">MSEPAGRCSVSSISSISLVEIKADTHLVLQAFLHRTLSVPPKERPGQVGGAYNDYNKYSHKPQPRPKDDRDSQEDVSSADEKKIGFKDFIKQLPRRNTARRHAKDPRGSLDRSNKAKHPKDPAEDDVISPSSSSEEEDGEKKPQKKLNHKIRKRLSKFFKLKLEKEKNKEENVSHPQRPSTLAIDRGAEPPPDIVSPNHPPEFYNQVAEKLEQIAQKSTSIKKPSPMAAALPAVCDKETVVQQLVQVLSLEGDTINTKIQSDPFLRTSLARLSYPSFAKLLDTFSSSQASAAAVLPPPASPTLQRMAVTMEVSRRIVTATGTQRMQGFAECYMENFAPWVKKHGGWENVVVLEEHAEYD</sequence>
<evidence type="ECO:0000256" key="3">
    <source>
        <dbReference type="SAM" id="MobiDB-lite"/>
    </source>
</evidence>
<reference evidence="4" key="1">
    <citation type="submission" date="2023-09" db="UniProtKB">
        <authorList>
            <consortium name="Ensembl"/>
        </authorList>
    </citation>
    <scope>IDENTIFICATION</scope>
</reference>
<dbReference type="PANTHER" id="PTHR14965">
    <property type="entry name" value="SI:CH73-248E21.1"/>
    <property type="match status" value="1"/>
</dbReference>